<comment type="catalytic activity">
    <reaction evidence="12">
        <text>DNA(n) + a 2'-deoxyribonucleoside 5'-triphosphate = DNA(n+1) + diphosphate</text>
        <dbReference type="Rhea" id="RHEA:22508"/>
        <dbReference type="Rhea" id="RHEA-COMP:17339"/>
        <dbReference type="Rhea" id="RHEA-COMP:17340"/>
        <dbReference type="ChEBI" id="CHEBI:33019"/>
        <dbReference type="ChEBI" id="CHEBI:61560"/>
        <dbReference type="ChEBI" id="CHEBI:173112"/>
        <dbReference type="EC" id="2.7.7.7"/>
    </reaction>
</comment>
<comment type="function">
    <text evidence="11">DNA polymerase III is a complex, multichain enzyme responsible for most of the replicative synthesis in bacteria. This DNA polymerase also exhibits 3' to 5' exonuclease activity.</text>
</comment>
<proteinExistence type="inferred from homology"/>
<feature type="compositionally biased region" description="Basic and acidic residues" evidence="14">
    <location>
        <begin position="554"/>
        <end position="568"/>
    </location>
</feature>
<dbReference type="NCBIfam" id="NF005844">
    <property type="entry name" value="PRK07764.1-3"/>
    <property type="match status" value="1"/>
</dbReference>
<feature type="compositionally biased region" description="Polar residues" evidence="14">
    <location>
        <begin position="702"/>
        <end position="721"/>
    </location>
</feature>
<feature type="compositionally biased region" description="Low complexity" evidence="14">
    <location>
        <begin position="877"/>
        <end position="906"/>
    </location>
</feature>
<keyword evidence="5" id="KW-0235">DNA replication</keyword>
<dbReference type="Gene3D" id="1.20.272.10">
    <property type="match status" value="1"/>
</dbReference>
<keyword evidence="17" id="KW-1185">Reference proteome</keyword>
<dbReference type="Gene3D" id="1.10.8.60">
    <property type="match status" value="1"/>
</dbReference>
<dbReference type="InterPro" id="IPR022754">
    <property type="entry name" value="DNA_pol_III_gamma-3"/>
</dbReference>
<dbReference type="PANTHER" id="PTHR11669:SF0">
    <property type="entry name" value="PROTEIN STICHEL-LIKE 2"/>
    <property type="match status" value="1"/>
</dbReference>
<evidence type="ECO:0000313" key="17">
    <source>
        <dbReference type="Proteomes" id="UP000645966"/>
    </source>
</evidence>
<dbReference type="GO" id="GO:0005524">
    <property type="term" value="F:ATP binding"/>
    <property type="evidence" value="ECO:0007669"/>
    <property type="project" value="UniProtKB-KW"/>
</dbReference>
<comment type="caution">
    <text evidence="16">The sequence shown here is derived from an EMBL/GenBank/DDBJ whole genome shotgun (WGS) entry which is preliminary data.</text>
</comment>
<evidence type="ECO:0000256" key="8">
    <source>
        <dbReference type="ARBA" id="ARBA00022833"/>
    </source>
</evidence>
<dbReference type="SUPFAM" id="SSF48019">
    <property type="entry name" value="post-AAA+ oligomerization domain-like"/>
    <property type="match status" value="1"/>
</dbReference>
<feature type="compositionally biased region" description="Polar residues" evidence="14">
    <location>
        <begin position="402"/>
        <end position="412"/>
    </location>
</feature>
<feature type="compositionally biased region" description="Low complexity" evidence="14">
    <location>
        <begin position="460"/>
        <end position="469"/>
    </location>
</feature>
<feature type="compositionally biased region" description="Basic and acidic residues" evidence="14">
    <location>
        <begin position="724"/>
        <end position="742"/>
    </location>
</feature>
<feature type="region of interest" description="Disordered" evidence="14">
    <location>
        <begin position="394"/>
        <end position="606"/>
    </location>
</feature>
<feature type="compositionally biased region" description="Basic and acidic residues" evidence="14">
    <location>
        <begin position="471"/>
        <end position="483"/>
    </location>
</feature>
<dbReference type="InterPro" id="IPR003593">
    <property type="entry name" value="AAA+_ATPase"/>
</dbReference>
<feature type="compositionally biased region" description="Basic and acidic residues" evidence="14">
    <location>
        <begin position="431"/>
        <end position="443"/>
    </location>
</feature>
<accession>A0A934I9P2</accession>
<feature type="compositionally biased region" description="Basic and acidic residues" evidence="14">
    <location>
        <begin position="503"/>
        <end position="517"/>
    </location>
</feature>
<evidence type="ECO:0000256" key="13">
    <source>
        <dbReference type="ARBA" id="ARBA00074577"/>
    </source>
</evidence>
<evidence type="ECO:0000256" key="11">
    <source>
        <dbReference type="ARBA" id="ARBA00037724"/>
    </source>
</evidence>
<evidence type="ECO:0000256" key="7">
    <source>
        <dbReference type="ARBA" id="ARBA00022741"/>
    </source>
</evidence>
<dbReference type="GO" id="GO:0003887">
    <property type="term" value="F:DNA-directed DNA polymerase activity"/>
    <property type="evidence" value="ECO:0007669"/>
    <property type="project" value="UniProtKB-KW"/>
</dbReference>
<dbReference type="Pfam" id="PF12169">
    <property type="entry name" value="DNA_pol3_gamma3"/>
    <property type="match status" value="1"/>
</dbReference>
<keyword evidence="6" id="KW-0479">Metal-binding</keyword>
<evidence type="ECO:0000313" key="16">
    <source>
        <dbReference type="EMBL" id="MBI8989868.1"/>
    </source>
</evidence>
<evidence type="ECO:0000256" key="3">
    <source>
        <dbReference type="ARBA" id="ARBA00022679"/>
    </source>
</evidence>
<evidence type="ECO:0000256" key="2">
    <source>
        <dbReference type="ARBA" id="ARBA00012417"/>
    </source>
</evidence>
<dbReference type="FunFam" id="3.40.50.300:FF:000014">
    <property type="entry name" value="DNA polymerase III subunit gamma/tau"/>
    <property type="match status" value="1"/>
</dbReference>
<keyword evidence="8" id="KW-0862">Zinc</keyword>
<keyword evidence="7" id="KW-0547">Nucleotide-binding</keyword>
<dbReference type="InterPro" id="IPR008921">
    <property type="entry name" value="DNA_pol3_clamp-load_cplx_C"/>
</dbReference>
<dbReference type="GO" id="GO:0046872">
    <property type="term" value="F:metal ion binding"/>
    <property type="evidence" value="ECO:0007669"/>
    <property type="project" value="UniProtKB-KW"/>
</dbReference>
<organism evidence="16 17">
    <name type="scientific">Corynebacterium meridianum</name>
    <dbReference type="NCBI Taxonomy" id="2765363"/>
    <lineage>
        <taxon>Bacteria</taxon>
        <taxon>Bacillati</taxon>
        <taxon>Actinomycetota</taxon>
        <taxon>Actinomycetes</taxon>
        <taxon>Mycobacteriales</taxon>
        <taxon>Corynebacteriaceae</taxon>
        <taxon>Corynebacterium</taxon>
    </lineage>
</organism>
<feature type="compositionally biased region" description="Basic and acidic residues" evidence="14">
    <location>
        <begin position="827"/>
        <end position="838"/>
    </location>
</feature>
<dbReference type="CDD" id="cd18137">
    <property type="entry name" value="HLD_clamp_pol_III_gamma_tau"/>
    <property type="match status" value="1"/>
</dbReference>
<dbReference type="Proteomes" id="UP000645966">
    <property type="component" value="Unassembled WGS sequence"/>
</dbReference>
<dbReference type="FunFam" id="1.20.272.10:FF:000003">
    <property type="entry name" value="DNA polymerase III subunit gamma/tau"/>
    <property type="match status" value="1"/>
</dbReference>
<comment type="similarity">
    <text evidence="1">Belongs to the DnaX/STICHEL family.</text>
</comment>
<dbReference type="Pfam" id="PF13177">
    <property type="entry name" value="DNA_pol3_delta2"/>
    <property type="match status" value="1"/>
</dbReference>
<dbReference type="SMART" id="SM00382">
    <property type="entry name" value="AAA"/>
    <property type="match status" value="1"/>
</dbReference>
<gene>
    <name evidence="16" type="ORF">JDV75_08885</name>
</gene>
<keyword evidence="4" id="KW-0548">Nucleotidyltransferase</keyword>
<dbReference type="NCBIfam" id="NF005846">
    <property type="entry name" value="PRK07764.1-6"/>
    <property type="match status" value="1"/>
</dbReference>
<dbReference type="SUPFAM" id="SSF52540">
    <property type="entry name" value="P-loop containing nucleoside triphosphate hydrolases"/>
    <property type="match status" value="1"/>
</dbReference>
<protein>
    <recommendedName>
        <fullName evidence="13">DNA polymerase III subunit gamma/tau</fullName>
        <ecNumber evidence="2">2.7.7.7</ecNumber>
    </recommendedName>
</protein>
<feature type="compositionally biased region" description="Polar residues" evidence="14">
    <location>
        <begin position="541"/>
        <end position="551"/>
    </location>
</feature>
<feature type="compositionally biased region" description="Basic and acidic residues" evidence="14">
    <location>
        <begin position="755"/>
        <end position="769"/>
    </location>
</feature>
<evidence type="ECO:0000256" key="5">
    <source>
        <dbReference type="ARBA" id="ARBA00022705"/>
    </source>
</evidence>
<evidence type="ECO:0000256" key="12">
    <source>
        <dbReference type="ARBA" id="ARBA00049244"/>
    </source>
</evidence>
<evidence type="ECO:0000256" key="6">
    <source>
        <dbReference type="ARBA" id="ARBA00022723"/>
    </source>
</evidence>
<dbReference type="GO" id="GO:0006261">
    <property type="term" value="P:DNA-templated DNA replication"/>
    <property type="evidence" value="ECO:0007669"/>
    <property type="project" value="TreeGrafter"/>
</dbReference>
<dbReference type="RefSeq" id="WP_198738893.1">
    <property type="nucleotide sequence ID" value="NZ_JAEIOS010000013.1"/>
</dbReference>
<feature type="compositionally biased region" description="Basic and acidic residues" evidence="14">
    <location>
        <begin position="790"/>
        <end position="817"/>
    </location>
</feature>
<keyword evidence="9" id="KW-0067">ATP-binding</keyword>
<dbReference type="InterPro" id="IPR045085">
    <property type="entry name" value="HLD_clamp_pol_III_gamma_tau"/>
</dbReference>
<keyword evidence="3" id="KW-0808">Transferase</keyword>
<evidence type="ECO:0000256" key="14">
    <source>
        <dbReference type="SAM" id="MobiDB-lite"/>
    </source>
</evidence>
<feature type="compositionally biased region" description="Basic and acidic residues" evidence="14">
    <location>
        <begin position="592"/>
        <end position="606"/>
    </location>
</feature>
<dbReference type="AlphaFoldDB" id="A0A934I9P2"/>
<dbReference type="GO" id="GO:0003677">
    <property type="term" value="F:DNA binding"/>
    <property type="evidence" value="ECO:0007669"/>
    <property type="project" value="InterPro"/>
</dbReference>
<reference evidence="16" key="1">
    <citation type="submission" date="2020-12" db="EMBL/GenBank/DDBJ databases">
        <title>Genome public.</title>
        <authorList>
            <person name="Sun Q."/>
        </authorList>
    </citation>
    <scope>NUCLEOTIDE SEQUENCE</scope>
    <source>
        <strain evidence="16">CCM 8863</strain>
    </source>
</reference>
<dbReference type="InterPro" id="IPR050238">
    <property type="entry name" value="DNA_Rep/Repair_Clamp_Loader"/>
</dbReference>
<sequence>MALYRKYRPATFSEVIGQEHVTDPLSVALDSGRINHAYLFSGPRGCGKTSSARIMARSLNCAEGPTSTPCGTCNSCVSLAPGGPGNLDVTELDAASHNGVDDMRELRDRALYAPAESRYRVFIIDEAHMITTAGANALLKIVEEPPAHLVFIFATTEPEKVLGTIRSRTHHYPFRLLTPPAMRSLLERTCVAEGVEVEDAVYPLVIRAGGGSPRDSLSVMDQLLAGAGPDGLTYDMAVPLLGVTDSSLIDAAVNALAEGDRATMFRTVADVIEAGHDPRRFTSDLLDRLRDLMVLQAVPDAIDMGLVDVPAAQVPVITEQASAFGGSALARLASLANDGLDEMRGATAPRLLLEILCARMLLPAGTDSVAGVSQRLDLVEQGLNQLPDAPPATRAAALAATNQEQSRQQSEAPGSADAEPQSQPRTPVSEGARRAREAAERLARRGSGGQRQTPQPTPPADATAQAPAPEADPKRKPEPRHTDTPAAASPQSEPGPEMDAADGAERREGHPDSDPVEKQSGPAEPQPESESRPGPAHETPARQSEQRTGSDSGPRAESRRTAQPERETLSPQADIPTPAAEHTSSGAAETGGAERDPDISDSTRAKDPVELVRRNWAQLRAAIGASNKVAEIMLTEARVLGVRGETLVIGHNTGALATRLNAPSNNGAIVAALKNELQLDLEVECEVGTAPFDPESRAPRDTSVQKPPQSRSDAGPEQQTHPEPAPEPRETPEPAPESRETPEPAPEPAAAPRPSDGDRPRDRSPRTDPDTGGWGTPAPLGGPEPETDVDTGRAGDPEPKPAEQVRRPQADAGERPWEQVINRVSQRRAERPAPREGTHSFSGGVPLPPEPFDDDPPVPDDPYGYPQDEGMPESGVQAPRQSAPPRQPAARPTDTPMPGSTPPGSGTDEEEEDMLREAAAGPGTLDRRTARDVAMDLLADELGARQL</sequence>
<dbReference type="GO" id="GO:0009360">
    <property type="term" value="C:DNA polymerase III complex"/>
    <property type="evidence" value="ECO:0007669"/>
    <property type="project" value="InterPro"/>
</dbReference>
<feature type="region of interest" description="Disordered" evidence="14">
    <location>
        <begin position="690"/>
        <end position="929"/>
    </location>
</feature>
<evidence type="ECO:0000256" key="10">
    <source>
        <dbReference type="ARBA" id="ARBA00022932"/>
    </source>
</evidence>
<dbReference type="EC" id="2.7.7.7" evidence="2"/>
<dbReference type="CDD" id="cd00009">
    <property type="entry name" value="AAA"/>
    <property type="match status" value="1"/>
</dbReference>
<evidence type="ECO:0000256" key="1">
    <source>
        <dbReference type="ARBA" id="ARBA00006360"/>
    </source>
</evidence>
<name>A0A934I9P2_9CORY</name>
<evidence type="ECO:0000259" key="15">
    <source>
        <dbReference type="SMART" id="SM00382"/>
    </source>
</evidence>
<dbReference type="PANTHER" id="PTHR11669">
    <property type="entry name" value="REPLICATION FACTOR C / DNA POLYMERASE III GAMMA-TAU SUBUNIT"/>
    <property type="match status" value="1"/>
</dbReference>
<dbReference type="NCBIfam" id="TIGR02397">
    <property type="entry name" value="dnaX_nterm"/>
    <property type="match status" value="1"/>
</dbReference>
<evidence type="ECO:0000256" key="4">
    <source>
        <dbReference type="ARBA" id="ARBA00022695"/>
    </source>
</evidence>
<dbReference type="Gene3D" id="3.40.50.300">
    <property type="entry name" value="P-loop containing nucleotide triphosphate hydrolases"/>
    <property type="match status" value="1"/>
</dbReference>
<dbReference type="InterPro" id="IPR012763">
    <property type="entry name" value="DNA_pol_III_sug/sutau_N"/>
</dbReference>
<dbReference type="InterPro" id="IPR027417">
    <property type="entry name" value="P-loop_NTPase"/>
</dbReference>
<evidence type="ECO:0000256" key="9">
    <source>
        <dbReference type="ARBA" id="ARBA00022840"/>
    </source>
</evidence>
<feature type="domain" description="AAA+ ATPase" evidence="15">
    <location>
        <begin position="34"/>
        <end position="177"/>
    </location>
</feature>
<dbReference type="EMBL" id="JAEIOS010000013">
    <property type="protein sequence ID" value="MBI8989868.1"/>
    <property type="molecule type" value="Genomic_DNA"/>
</dbReference>
<keyword evidence="10" id="KW-0239">DNA-directed DNA polymerase</keyword>